<comment type="caution">
    <text evidence="1">The sequence shown here is derived from an EMBL/GenBank/DDBJ whole genome shotgun (WGS) entry which is preliminary data.</text>
</comment>
<name>A0ABV9T2D2_9BACT</name>
<dbReference type="SUPFAM" id="SSF52540">
    <property type="entry name" value="P-loop containing nucleoside triphosphate hydrolases"/>
    <property type="match status" value="1"/>
</dbReference>
<dbReference type="RefSeq" id="WP_377065469.1">
    <property type="nucleotide sequence ID" value="NZ_JBHSJJ010000007.1"/>
</dbReference>
<evidence type="ECO:0000313" key="1">
    <source>
        <dbReference type="EMBL" id="MFC4872890.1"/>
    </source>
</evidence>
<dbReference type="Proteomes" id="UP001595818">
    <property type="component" value="Unassembled WGS sequence"/>
</dbReference>
<dbReference type="EMBL" id="JBHSJJ010000007">
    <property type="protein sequence ID" value="MFC4872890.1"/>
    <property type="molecule type" value="Genomic_DNA"/>
</dbReference>
<dbReference type="InterPro" id="IPR027417">
    <property type="entry name" value="P-loop_NTPase"/>
</dbReference>
<evidence type="ECO:0000313" key="2">
    <source>
        <dbReference type="Proteomes" id="UP001595818"/>
    </source>
</evidence>
<keyword evidence="2" id="KW-1185">Reference proteome</keyword>
<accession>A0ABV9T2D2</accession>
<protein>
    <recommendedName>
        <fullName evidence="3">Thymidylate kinase</fullName>
    </recommendedName>
</protein>
<proteinExistence type="predicted"/>
<gene>
    <name evidence="1" type="ORF">ACFPFU_14430</name>
</gene>
<organism evidence="1 2">
    <name type="scientific">Negadavirga shengliensis</name>
    <dbReference type="NCBI Taxonomy" id="1389218"/>
    <lineage>
        <taxon>Bacteria</taxon>
        <taxon>Pseudomonadati</taxon>
        <taxon>Bacteroidota</taxon>
        <taxon>Cytophagia</taxon>
        <taxon>Cytophagales</taxon>
        <taxon>Cyclobacteriaceae</taxon>
        <taxon>Negadavirga</taxon>
    </lineage>
</organism>
<reference evidence="2" key="1">
    <citation type="journal article" date="2019" name="Int. J. Syst. Evol. Microbiol.">
        <title>The Global Catalogue of Microorganisms (GCM) 10K type strain sequencing project: providing services to taxonomists for standard genome sequencing and annotation.</title>
        <authorList>
            <consortium name="The Broad Institute Genomics Platform"/>
            <consortium name="The Broad Institute Genome Sequencing Center for Infectious Disease"/>
            <person name="Wu L."/>
            <person name="Ma J."/>
        </authorList>
    </citation>
    <scope>NUCLEOTIDE SEQUENCE [LARGE SCALE GENOMIC DNA]</scope>
    <source>
        <strain evidence="2">CGMCC 4.7466</strain>
    </source>
</reference>
<sequence length="459" mass="53443">MSKKIRFAHWKSNCRLVRSLQGKTDLDILVHPEDRRGFIKCLEELGYKKIQSPAWSSYPDVEDWLAMDKETAVFLHLHVHFSMVTGLKHVKHLYLPWTILFFKYIKTDELTGWPVPVPELEIIVLFIRIYAKMDFFQKSRPNPSIPSFLKEEIQWLWDSSETHKISSLCKELGLKVPGGLSSVLTHMADRPNDADILEISRAFYHQVRKFHRMNGTVAGIISAYYKFYLRVSTRSMAVFGPFQLRKRLPAGGKVIAFIGSDGSGKSSLANDVIKWLSYKIDCHYLYMGKNPHVKSGGKLLKPWDNFIYGEHPIAKKIRQLIGDFFFILRIRRKNALLRKARKLAKKGSVVICDRFPQIHVPELNDGVMLNQCKSRKLKRLEKMHFYKAIKNKADIFFRLVVHPETAHKRKPEHSMEMIQKKCEAFSNITFPNSEVIDIDANKPYDEVLSEIQQRIWKNL</sequence>
<dbReference type="Gene3D" id="3.40.50.300">
    <property type="entry name" value="P-loop containing nucleotide triphosphate hydrolases"/>
    <property type="match status" value="1"/>
</dbReference>
<evidence type="ECO:0008006" key="3">
    <source>
        <dbReference type="Google" id="ProtNLM"/>
    </source>
</evidence>